<proteinExistence type="predicted"/>
<dbReference type="OrthoDB" id="6077994at2759"/>
<accession>A0A2J7R3N7</accession>
<dbReference type="AlphaFoldDB" id="A0A2J7R3N7"/>
<comment type="caution">
    <text evidence="2">The sequence shown here is derived from an EMBL/GenBank/DDBJ whole genome shotgun (WGS) entry which is preliminary data.</text>
</comment>
<feature type="region of interest" description="Disordered" evidence="1">
    <location>
        <begin position="233"/>
        <end position="259"/>
    </location>
</feature>
<feature type="region of interest" description="Disordered" evidence="1">
    <location>
        <begin position="292"/>
        <end position="316"/>
    </location>
</feature>
<protein>
    <recommendedName>
        <fullName evidence="4">IRS-type PTB domain-containing protein</fullName>
    </recommendedName>
</protein>
<feature type="compositionally biased region" description="Acidic residues" evidence="1">
    <location>
        <begin position="237"/>
        <end position="246"/>
    </location>
</feature>
<evidence type="ECO:0008006" key="4">
    <source>
        <dbReference type="Google" id="ProtNLM"/>
    </source>
</evidence>
<dbReference type="Gene3D" id="2.30.29.30">
    <property type="entry name" value="Pleckstrin-homology domain (PH domain)/Phosphotyrosine-binding domain (PTB)"/>
    <property type="match status" value="1"/>
</dbReference>
<evidence type="ECO:0000313" key="3">
    <source>
        <dbReference type="Proteomes" id="UP000235965"/>
    </source>
</evidence>
<sequence>MRHIRELLRPPRGNGAVERGFPVSFIDNGHSRLAGLMGVYGNMVVGADCLTLYDPSSEALLCSWKWQQLHQFHLSATEIKEDENKICVIHTSSEFCAGAGQLHVFCPQASELLDQLLTNGRVRRLMSSPLPSPPPLRHGARRLSRSESDLRCFRADEFSALGSPGQPCHFLRHKGVLERSHSSSRASATSDDYVQAIGGKVASSLISAGLGLLFSTPACSEADTESLHEYQQVGSLDSDEYDDESGDNSRPTRRESGVSVASGIYEEIADGDEEHSANHYENPAALRWGRAAEDRSNSPPPLPPRKQRLRFTDRSTHDDVGRELCYRTPPMLAPHWRHGTYPVAAASSSLPDFVRCLQPRSAWGGDTIPQPEPDYLPMSPGPVRVVAEEQHYTVMASVNTT</sequence>
<dbReference type="Proteomes" id="UP000235965">
    <property type="component" value="Unassembled WGS sequence"/>
</dbReference>
<evidence type="ECO:0000256" key="1">
    <source>
        <dbReference type="SAM" id="MobiDB-lite"/>
    </source>
</evidence>
<keyword evidence="3" id="KW-1185">Reference proteome</keyword>
<gene>
    <name evidence="2" type="ORF">B7P43_G01755</name>
</gene>
<dbReference type="EMBL" id="NEVH01007819">
    <property type="protein sequence ID" value="PNF35430.1"/>
    <property type="molecule type" value="Genomic_DNA"/>
</dbReference>
<organism evidence="2 3">
    <name type="scientific">Cryptotermes secundus</name>
    <dbReference type="NCBI Taxonomy" id="105785"/>
    <lineage>
        <taxon>Eukaryota</taxon>
        <taxon>Metazoa</taxon>
        <taxon>Ecdysozoa</taxon>
        <taxon>Arthropoda</taxon>
        <taxon>Hexapoda</taxon>
        <taxon>Insecta</taxon>
        <taxon>Pterygota</taxon>
        <taxon>Neoptera</taxon>
        <taxon>Polyneoptera</taxon>
        <taxon>Dictyoptera</taxon>
        <taxon>Blattodea</taxon>
        <taxon>Blattoidea</taxon>
        <taxon>Termitoidae</taxon>
        <taxon>Kalotermitidae</taxon>
        <taxon>Cryptotermitinae</taxon>
        <taxon>Cryptotermes</taxon>
    </lineage>
</organism>
<name>A0A2J7R3N7_9NEOP</name>
<evidence type="ECO:0000313" key="2">
    <source>
        <dbReference type="EMBL" id="PNF35430.1"/>
    </source>
</evidence>
<reference evidence="2 3" key="1">
    <citation type="submission" date="2017-12" db="EMBL/GenBank/DDBJ databases">
        <title>Hemimetabolous genomes reveal molecular basis of termite eusociality.</title>
        <authorList>
            <person name="Harrison M.C."/>
            <person name="Jongepier E."/>
            <person name="Robertson H.M."/>
            <person name="Arning N."/>
            <person name="Bitard-Feildel T."/>
            <person name="Chao H."/>
            <person name="Childers C.P."/>
            <person name="Dinh H."/>
            <person name="Doddapaneni H."/>
            <person name="Dugan S."/>
            <person name="Gowin J."/>
            <person name="Greiner C."/>
            <person name="Han Y."/>
            <person name="Hu H."/>
            <person name="Hughes D.S.T."/>
            <person name="Huylmans A.-K."/>
            <person name="Kemena C."/>
            <person name="Kremer L.P.M."/>
            <person name="Lee S.L."/>
            <person name="Lopez-Ezquerra A."/>
            <person name="Mallet L."/>
            <person name="Monroy-Kuhn J.M."/>
            <person name="Moser A."/>
            <person name="Murali S.C."/>
            <person name="Muzny D.M."/>
            <person name="Otani S."/>
            <person name="Piulachs M.-D."/>
            <person name="Poelchau M."/>
            <person name="Qu J."/>
            <person name="Schaub F."/>
            <person name="Wada-Katsumata A."/>
            <person name="Worley K.C."/>
            <person name="Xie Q."/>
            <person name="Ylla G."/>
            <person name="Poulsen M."/>
            <person name="Gibbs R.A."/>
            <person name="Schal C."/>
            <person name="Richards S."/>
            <person name="Belles X."/>
            <person name="Korb J."/>
            <person name="Bornberg-Bauer E."/>
        </authorList>
    </citation>
    <scope>NUCLEOTIDE SEQUENCE [LARGE SCALE GENOMIC DNA]</scope>
    <source>
        <tissue evidence="2">Whole body</tissue>
    </source>
</reference>
<dbReference type="InParanoid" id="A0A2J7R3N7"/>
<dbReference type="InterPro" id="IPR011993">
    <property type="entry name" value="PH-like_dom_sf"/>
</dbReference>